<evidence type="ECO:0000313" key="2">
    <source>
        <dbReference type="Proteomes" id="UP000054621"/>
    </source>
</evidence>
<protein>
    <recommendedName>
        <fullName evidence="3">DUF1841 domain-containing protein</fullName>
    </recommendedName>
</protein>
<dbReference type="Proteomes" id="UP000054621">
    <property type="component" value="Unassembled WGS sequence"/>
</dbReference>
<reference evidence="1 2" key="1">
    <citation type="submission" date="2015-11" db="EMBL/GenBank/DDBJ databases">
        <title>Genomic analysis of 38 Legionella species identifies large and diverse effector repertoires.</title>
        <authorList>
            <person name="Burstein D."/>
            <person name="Amaro F."/>
            <person name="Zusman T."/>
            <person name="Lifshitz Z."/>
            <person name="Cohen O."/>
            <person name="Gilbert J.A."/>
            <person name="Pupko T."/>
            <person name="Shuman H.A."/>
            <person name="Segal G."/>
        </authorList>
    </citation>
    <scope>NUCLEOTIDE SEQUENCE [LARGE SCALE GENOMIC DNA]</scope>
    <source>
        <strain evidence="1 2">Mt.St.Helens-4</strain>
    </source>
</reference>
<dbReference type="RefSeq" id="WP_027270424.1">
    <property type="nucleotide sequence ID" value="NZ_CAAAJE010000007.1"/>
</dbReference>
<dbReference type="InterPro" id="IPR014993">
    <property type="entry name" value="DUF1841"/>
</dbReference>
<sequence>MFYGDTIQETRQMFFSSWEKFQQKKLLSPLENEIVQVILAHPEYHKTLENQNKFQQQSYFPEQGQPNPFLHMGLHLAVREQVTTNRPVGISAVFTKLMQKYNDPLAVEHLLMEQLAEFLWLSQKNNLPPDEADYLRALTNLCLGDIDPSQF</sequence>
<dbReference type="PATRIC" id="fig|28087.4.peg.1883"/>
<evidence type="ECO:0000313" key="1">
    <source>
        <dbReference type="EMBL" id="KTD57154.1"/>
    </source>
</evidence>
<proteinExistence type="predicted"/>
<dbReference type="eggNOG" id="ENOG50315C6">
    <property type="taxonomic scope" value="Bacteria"/>
</dbReference>
<organism evidence="1 2">
    <name type="scientific">Legionella sainthelensi</name>
    <dbReference type="NCBI Taxonomy" id="28087"/>
    <lineage>
        <taxon>Bacteria</taxon>
        <taxon>Pseudomonadati</taxon>
        <taxon>Pseudomonadota</taxon>
        <taxon>Gammaproteobacteria</taxon>
        <taxon>Legionellales</taxon>
        <taxon>Legionellaceae</taxon>
        <taxon>Legionella</taxon>
    </lineage>
</organism>
<dbReference type="STRING" id="28087.Lsai_1758"/>
<dbReference type="OrthoDB" id="9789432at2"/>
<dbReference type="AlphaFoldDB" id="A0A0W0YJW7"/>
<accession>A0A0W0YJW7</accession>
<dbReference type="EMBL" id="LNYV01000028">
    <property type="protein sequence ID" value="KTD57154.1"/>
    <property type="molecule type" value="Genomic_DNA"/>
</dbReference>
<gene>
    <name evidence="1" type="ORF">Lsai_1758</name>
</gene>
<comment type="caution">
    <text evidence="1">The sequence shown here is derived from an EMBL/GenBank/DDBJ whole genome shotgun (WGS) entry which is preliminary data.</text>
</comment>
<evidence type="ECO:0008006" key="3">
    <source>
        <dbReference type="Google" id="ProtNLM"/>
    </source>
</evidence>
<name>A0A0W0YJW7_9GAMM</name>
<dbReference type="Pfam" id="PF08897">
    <property type="entry name" value="DUF1841"/>
    <property type="match status" value="1"/>
</dbReference>